<feature type="transmembrane region" description="Helical" evidence="2">
    <location>
        <begin position="346"/>
        <end position="368"/>
    </location>
</feature>
<proteinExistence type="predicted"/>
<keyword evidence="2" id="KW-0812">Transmembrane</keyword>
<gene>
    <name evidence="3" type="ORF">HMN09_00888100</name>
</gene>
<dbReference type="EMBL" id="JACAZE010000012">
    <property type="protein sequence ID" value="KAF7302537.1"/>
    <property type="molecule type" value="Genomic_DNA"/>
</dbReference>
<name>A0A8H6W2G7_MYCCL</name>
<keyword evidence="2" id="KW-0472">Membrane</keyword>
<comment type="caution">
    <text evidence="3">The sequence shown here is derived from an EMBL/GenBank/DDBJ whole genome shotgun (WGS) entry which is preliminary data.</text>
</comment>
<feature type="region of interest" description="Disordered" evidence="1">
    <location>
        <begin position="271"/>
        <end position="293"/>
    </location>
</feature>
<reference evidence="3" key="1">
    <citation type="submission" date="2020-05" db="EMBL/GenBank/DDBJ databases">
        <title>Mycena genomes resolve the evolution of fungal bioluminescence.</title>
        <authorList>
            <person name="Tsai I.J."/>
        </authorList>
    </citation>
    <scope>NUCLEOTIDE SEQUENCE</scope>
    <source>
        <strain evidence="3">110903Hualien_Pintung</strain>
    </source>
</reference>
<evidence type="ECO:0000256" key="1">
    <source>
        <dbReference type="SAM" id="MobiDB-lite"/>
    </source>
</evidence>
<evidence type="ECO:0000256" key="2">
    <source>
        <dbReference type="SAM" id="Phobius"/>
    </source>
</evidence>
<dbReference type="OrthoDB" id="3038932at2759"/>
<feature type="transmembrane region" description="Helical" evidence="2">
    <location>
        <begin position="109"/>
        <end position="132"/>
    </location>
</feature>
<evidence type="ECO:0000313" key="3">
    <source>
        <dbReference type="EMBL" id="KAF7302537.1"/>
    </source>
</evidence>
<evidence type="ECO:0000313" key="4">
    <source>
        <dbReference type="Proteomes" id="UP000613580"/>
    </source>
</evidence>
<keyword evidence="4" id="KW-1185">Reference proteome</keyword>
<dbReference type="AlphaFoldDB" id="A0A8H6W2G7"/>
<keyword evidence="2" id="KW-1133">Transmembrane helix</keyword>
<organism evidence="3 4">
    <name type="scientific">Mycena chlorophos</name>
    <name type="common">Agaric fungus</name>
    <name type="synonym">Agaricus chlorophos</name>
    <dbReference type="NCBI Taxonomy" id="658473"/>
    <lineage>
        <taxon>Eukaryota</taxon>
        <taxon>Fungi</taxon>
        <taxon>Dikarya</taxon>
        <taxon>Basidiomycota</taxon>
        <taxon>Agaricomycotina</taxon>
        <taxon>Agaricomycetes</taxon>
        <taxon>Agaricomycetidae</taxon>
        <taxon>Agaricales</taxon>
        <taxon>Marasmiineae</taxon>
        <taxon>Mycenaceae</taxon>
        <taxon>Mycena</taxon>
    </lineage>
</organism>
<sequence length="385" mass="41277">MYGEVAAPSSVRVRSKILSGGESSCECFTTTTFFPSMSSFTPSSNSGPRRVSVVVRHFNTIFLVSRRKSTASELESNTVNHRDANLCGNWAIHICLFDNKYPFSHSFPVIPIAVAAGGTAILLVLLLIILIYRCRRLRQPRRAAPLEGSPLGTEVGRRTPGPADARSFSRMTFSAPYVLPRSPTSRSASTAAPSTVSIGQQYRVSPTTVMSLNDTVACSFPTTVLVSTSPTLSQTTLPQFTSTTTTTLYTSVQVTSVSWFPTTTRTTDVVGVSQTETSSSRAERTSTTRKSFPPNTSLVSAAASGSHILSLSPFPTVDGGQPVLNSTQSSSASSVRTASATTTVSFRIGVAVGGVVLVMLIALTYIVIRRRALRRRAIIRLGEEF</sequence>
<accession>A0A8H6W2G7</accession>
<feature type="region of interest" description="Disordered" evidence="1">
    <location>
        <begin position="145"/>
        <end position="165"/>
    </location>
</feature>
<protein>
    <submittedName>
        <fullName evidence="3">Uncharacterized protein</fullName>
    </submittedName>
</protein>
<dbReference type="Proteomes" id="UP000613580">
    <property type="component" value="Unassembled WGS sequence"/>
</dbReference>